<dbReference type="RefSeq" id="WP_054468088.1">
    <property type="nucleotide sequence ID" value="NZ_CP159837.1"/>
</dbReference>
<reference evidence="1" key="1">
    <citation type="submission" date="2024-07" db="EMBL/GenBank/DDBJ databases">
        <authorList>
            <person name="Kim Y.J."/>
            <person name="Jeong J.Y."/>
        </authorList>
    </citation>
    <scope>NUCLEOTIDE SEQUENCE</scope>
    <source>
        <strain evidence="1">GIHE-MW2</strain>
    </source>
</reference>
<dbReference type="AlphaFoldDB" id="A0AAU8JC94"/>
<organism evidence="1">
    <name type="scientific">Planktothricoides raciborskii GIHE-MW2</name>
    <dbReference type="NCBI Taxonomy" id="2792601"/>
    <lineage>
        <taxon>Bacteria</taxon>
        <taxon>Bacillati</taxon>
        <taxon>Cyanobacteriota</taxon>
        <taxon>Cyanophyceae</taxon>
        <taxon>Oscillatoriophycideae</taxon>
        <taxon>Oscillatoriales</taxon>
        <taxon>Oscillatoriaceae</taxon>
        <taxon>Planktothricoides</taxon>
    </lineage>
</organism>
<protein>
    <submittedName>
        <fullName evidence="1">Uncharacterized protein</fullName>
    </submittedName>
</protein>
<gene>
    <name evidence="1" type="ORF">ABWT76_004427</name>
</gene>
<sequence length="128" mass="14541">MLGNFQQSNLRIEIDASATAIRDSLLRSDHLQQWLWPQQLSPGIAEQLHPGLTFTTAIGPVTIQHQVKIVQSNCLRLILSQGIDGFHQWYWGDGWVQSNLEGISLLPLNLGQTLTLVRLREFLNRQET</sequence>
<dbReference type="EMBL" id="CP159837">
    <property type="protein sequence ID" value="XCM35728.1"/>
    <property type="molecule type" value="Genomic_DNA"/>
</dbReference>
<accession>A0AAU8JC94</accession>
<evidence type="ECO:0000313" key="1">
    <source>
        <dbReference type="EMBL" id="XCM35728.1"/>
    </source>
</evidence>
<name>A0AAU8JC94_9CYAN</name>
<proteinExistence type="predicted"/>